<evidence type="ECO:0000256" key="7">
    <source>
        <dbReference type="ARBA" id="ARBA00023180"/>
    </source>
</evidence>
<dbReference type="SMART" id="SM00020">
    <property type="entry name" value="Tryp_SPc"/>
    <property type="match status" value="1"/>
</dbReference>
<dbReference type="InterPro" id="IPR033116">
    <property type="entry name" value="TRYPSIN_SER"/>
</dbReference>
<accession>A0A7R8XF29</accession>
<evidence type="ECO:0000313" key="10">
    <source>
        <dbReference type="Proteomes" id="UP000677054"/>
    </source>
</evidence>
<dbReference type="EMBL" id="LR901479">
    <property type="protein sequence ID" value="CAD7248714.1"/>
    <property type="molecule type" value="Genomic_DNA"/>
</dbReference>
<keyword evidence="10" id="KW-1185">Reference proteome</keyword>
<dbReference type="PROSITE" id="PS51450">
    <property type="entry name" value="LRR"/>
    <property type="match status" value="3"/>
</dbReference>
<keyword evidence="5" id="KW-0677">Repeat</keyword>
<dbReference type="PRINTS" id="PR00722">
    <property type="entry name" value="CHYMOTRYPSIN"/>
</dbReference>
<dbReference type="SUPFAM" id="SSF50494">
    <property type="entry name" value="Trypsin-like serine proteases"/>
    <property type="match status" value="1"/>
</dbReference>
<dbReference type="GO" id="GO:0005576">
    <property type="term" value="C:extracellular region"/>
    <property type="evidence" value="ECO:0007669"/>
    <property type="project" value="UniProtKB-SubCell"/>
</dbReference>
<dbReference type="Proteomes" id="UP000677054">
    <property type="component" value="Unassembled WGS sequence"/>
</dbReference>
<dbReference type="PROSITE" id="PS50240">
    <property type="entry name" value="TRYPSIN_DOM"/>
    <property type="match status" value="1"/>
</dbReference>
<dbReference type="EMBL" id="CAJPEV010001962">
    <property type="protein sequence ID" value="CAG0895087.1"/>
    <property type="molecule type" value="Genomic_DNA"/>
</dbReference>
<dbReference type="InterPro" id="IPR009003">
    <property type="entry name" value="Peptidase_S1_PA"/>
</dbReference>
<organism evidence="9">
    <name type="scientific">Darwinula stevensoni</name>
    <dbReference type="NCBI Taxonomy" id="69355"/>
    <lineage>
        <taxon>Eukaryota</taxon>
        <taxon>Metazoa</taxon>
        <taxon>Ecdysozoa</taxon>
        <taxon>Arthropoda</taxon>
        <taxon>Crustacea</taxon>
        <taxon>Oligostraca</taxon>
        <taxon>Ostracoda</taxon>
        <taxon>Podocopa</taxon>
        <taxon>Podocopida</taxon>
        <taxon>Darwinulocopina</taxon>
        <taxon>Darwinuloidea</taxon>
        <taxon>Darwinulidae</taxon>
        <taxon>Darwinula</taxon>
    </lineage>
</organism>
<evidence type="ECO:0000256" key="4">
    <source>
        <dbReference type="ARBA" id="ARBA00022729"/>
    </source>
</evidence>
<dbReference type="Pfam" id="PF12799">
    <property type="entry name" value="LRR_4"/>
    <property type="match status" value="1"/>
</dbReference>
<dbReference type="FunFam" id="2.40.10.10:FF:000054">
    <property type="entry name" value="Complement C1r subcomponent"/>
    <property type="match status" value="1"/>
</dbReference>
<dbReference type="InterPro" id="IPR003591">
    <property type="entry name" value="Leu-rich_rpt_typical-subtyp"/>
</dbReference>
<dbReference type="InterPro" id="IPR032675">
    <property type="entry name" value="LRR_dom_sf"/>
</dbReference>
<evidence type="ECO:0000256" key="5">
    <source>
        <dbReference type="ARBA" id="ARBA00022737"/>
    </source>
</evidence>
<dbReference type="GO" id="GO:0006508">
    <property type="term" value="P:proteolysis"/>
    <property type="evidence" value="ECO:0007669"/>
    <property type="project" value="InterPro"/>
</dbReference>
<keyword evidence="4" id="KW-0732">Signal</keyword>
<evidence type="ECO:0000256" key="1">
    <source>
        <dbReference type="ARBA" id="ARBA00004613"/>
    </source>
</evidence>
<evidence type="ECO:0000259" key="8">
    <source>
        <dbReference type="PROSITE" id="PS50240"/>
    </source>
</evidence>
<dbReference type="InterPro" id="IPR001314">
    <property type="entry name" value="Peptidase_S1A"/>
</dbReference>
<reference evidence="9" key="1">
    <citation type="submission" date="2020-11" db="EMBL/GenBank/DDBJ databases">
        <authorList>
            <person name="Tran Van P."/>
        </authorList>
    </citation>
    <scope>NUCLEOTIDE SEQUENCE</scope>
</reference>
<evidence type="ECO:0000256" key="6">
    <source>
        <dbReference type="ARBA" id="ARBA00023157"/>
    </source>
</evidence>
<evidence type="ECO:0000256" key="2">
    <source>
        <dbReference type="ARBA" id="ARBA00022525"/>
    </source>
</evidence>
<protein>
    <recommendedName>
        <fullName evidence="8">Peptidase S1 domain-containing protein</fullName>
    </recommendedName>
</protein>
<dbReference type="PANTHER" id="PTHR24366">
    <property type="entry name" value="IG(IMMUNOGLOBULIN) AND LRR(LEUCINE RICH REPEAT) DOMAINS"/>
    <property type="match status" value="1"/>
</dbReference>
<dbReference type="OrthoDB" id="2013775at2759"/>
<keyword evidence="3" id="KW-0433">Leucine-rich repeat</keyword>
<dbReference type="Gene3D" id="3.80.10.10">
    <property type="entry name" value="Ribonuclease Inhibitor"/>
    <property type="match status" value="2"/>
</dbReference>
<name>A0A7R8XF29_9CRUS</name>
<evidence type="ECO:0000313" key="9">
    <source>
        <dbReference type="EMBL" id="CAD7248714.1"/>
    </source>
</evidence>
<dbReference type="GO" id="GO:0004252">
    <property type="term" value="F:serine-type endopeptidase activity"/>
    <property type="evidence" value="ECO:0007669"/>
    <property type="project" value="InterPro"/>
</dbReference>
<dbReference type="PROSITE" id="PS00135">
    <property type="entry name" value="TRYPSIN_SER"/>
    <property type="match status" value="1"/>
</dbReference>
<dbReference type="SUPFAM" id="SSF52058">
    <property type="entry name" value="L domain-like"/>
    <property type="match status" value="2"/>
</dbReference>
<dbReference type="InterPro" id="IPR001254">
    <property type="entry name" value="Trypsin_dom"/>
</dbReference>
<keyword evidence="6" id="KW-1015">Disulfide bond</keyword>
<dbReference type="InterPro" id="IPR043504">
    <property type="entry name" value="Peptidase_S1_PA_chymotrypsin"/>
</dbReference>
<comment type="subcellular location">
    <subcellularLocation>
        <location evidence="1">Secreted</location>
    </subcellularLocation>
</comment>
<dbReference type="InterPro" id="IPR025875">
    <property type="entry name" value="Leu-rich_rpt_4"/>
</dbReference>
<dbReference type="SMART" id="SM00369">
    <property type="entry name" value="LRR_TYP"/>
    <property type="match status" value="8"/>
</dbReference>
<keyword evidence="7" id="KW-0325">Glycoprotein</keyword>
<dbReference type="Pfam" id="PF00089">
    <property type="entry name" value="Trypsin"/>
    <property type="match status" value="1"/>
</dbReference>
<dbReference type="InterPro" id="IPR001611">
    <property type="entry name" value="Leu-rich_rpt"/>
</dbReference>
<dbReference type="CDD" id="cd00190">
    <property type="entry name" value="Tryp_SPc"/>
    <property type="match status" value="1"/>
</dbReference>
<gene>
    <name evidence="9" type="ORF">DSTB1V02_LOCUS8523</name>
</gene>
<evidence type="ECO:0000256" key="3">
    <source>
        <dbReference type="ARBA" id="ARBA00022614"/>
    </source>
</evidence>
<keyword evidence="2" id="KW-0964">Secreted</keyword>
<dbReference type="SMART" id="SM00364">
    <property type="entry name" value="LRR_BAC"/>
    <property type="match status" value="8"/>
</dbReference>
<sequence length="564" mass="63685">MTPKLHIIDLQINLLTSLPDFKSDSLEILYVNDNKITNVNFDRWATPKLRVLQLGKNLLTSIPVFRGDNLEILSIHTNHIASVVFNGLVTANLKELILNDNLLTSFPAFESDSLEILYLQNNKINSVEFDRWRTHKLKIIFLHNNSLTSFPAFNGYSLEVLTLRENNITRLEFDGSETPNLRELHLEDNSLTSVPAFKSDSLELLALKNNKITNVEFDGWVTPNLKKLYLYENLLTSLPAVKSDSLEVLSLFRNNITSVEFDGWATPKLKDLSLGINPMLRFPFVAMKGLKNLEKLWWWECNLGPTLSRDLLEFQSTALKLVDLSNNGISRLEQGAISGVEPDTEIYLNDNKIAVLSEETFRPILQILSRGNGVLVLIVHNNYNIHNYDSDIALLKLADPSILTERVQLICIPTRFDISEDTLEHGRRGWVAGWGYDGSDNLTAVLTEVQLPVISNPICIQDTIKITGNSSAPRTLTSNMFCAGHATDVPLEDYRTVCPGDSGSPMVFFSRASVDSHWTVEGIVSHFLQKQKCSLRQPGQYGIFTKVNQFIQWIEDALFKFSSE</sequence>
<proteinExistence type="predicted"/>
<dbReference type="Gene3D" id="2.40.10.10">
    <property type="entry name" value="Trypsin-like serine proteases"/>
    <property type="match status" value="2"/>
</dbReference>
<dbReference type="PANTHER" id="PTHR24366:SF96">
    <property type="entry name" value="LEUCINE RICH REPEAT CONTAINING 53"/>
    <property type="match status" value="1"/>
</dbReference>
<feature type="domain" description="Peptidase S1" evidence="8">
    <location>
        <begin position="377"/>
        <end position="559"/>
    </location>
</feature>
<dbReference type="AlphaFoldDB" id="A0A7R8XF29"/>